<protein>
    <recommendedName>
        <fullName evidence="3">RNA-binding protein KhpA</fullName>
    </recommendedName>
    <alternativeName>
        <fullName evidence="3">KH-domain protein A</fullName>
    </alternativeName>
</protein>
<dbReference type="RefSeq" id="WP_003136779.1">
    <property type="nucleotide sequence ID" value="NZ_AMQS01000042.1"/>
</dbReference>
<evidence type="ECO:0000256" key="2">
    <source>
        <dbReference type="ARBA" id="ARBA00022884"/>
    </source>
</evidence>
<dbReference type="eggNOG" id="COG1837">
    <property type="taxonomic scope" value="Bacteria"/>
</dbReference>
<dbReference type="Proteomes" id="UP000006787">
    <property type="component" value="Unassembled WGS sequence"/>
</dbReference>
<comment type="function">
    <text evidence="3">A probable RNA chaperone. Forms a complex with KhpB which binds to cellular RNA and controls its expression. Plays a role in peptidoglycan (PG) homeostasis and cell length regulation.</text>
</comment>
<dbReference type="GO" id="GO:0071555">
    <property type="term" value="P:cell wall organization"/>
    <property type="evidence" value="ECO:0007669"/>
    <property type="project" value="UniProtKB-KW"/>
</dbReference>
<keyword evidence="2 3" id="KW-0694">RNA-binding</keyword>
<accession>K2NSB1</accession>
<dbReference type="GO" id="GO:0008360">
    <property type="term" value="P:regulation of cell shape"/>
    <property type="evidence" value="ECO:0007669"/>
    <property type="project" value="UniProtKB-KW"/>
</dbReference>
<evidence type="ECO:0000313" key="5">
    <source>
        <dbReference type="Proteomes" id="UP000006787"/>
    </source>
</evidence>
<dbReference type="InterPro" id="IPR015946">
    <property type="entry name" value="KH_dom-like_a/b"/>
</dbReference>
<keyword evidence="1 3" id="KW-0963">Cytoplasm</keyword>
<dbReference type="PATRIC" id="fig|1231377.3.peg.2121"/>
<gene>
    <name evidence="3" type="primary">khpA</name>
    <name evidence="4" type="ORF">C426_2138</name>
</gene>
<sequence length="79" mass="8980">MQKDVKELVMTIVKPLVTEPDAVSLEIVEGEEFMEYHLEVAEGDIGRIIGRQGRIIQAIRTVVYFVPIEGKKVRLLVDQ</sequence>
<comment type="caution">
    <text evidence="4">The sequence shown here is derived from an EMBL/GenBank/DDBJ whole genome shotgun (WGS) entry which is preliminary data.</text>
</comment>
<dbReference type="GO" id="GO:0003723">
    <property type="term" value="F:RNA binding"/>
    <property type="evidence" value="ECO:0007669"/>
    <property type="project" value="UniProtKB-UniRule"/>
</dbReference>
<dbReference type="Gene3D" id="3.30.300.20">
    <property type="match status" value="1"/>
</dbReference>
<dbReference type="HAMAP" id="MF_00088">
    <property type="entry name" value="KhpA"/>
    <property type="match status" value="1"/>
</dbReference>
<comment type="subcellular location">
    <subcellularLocation>
        <location evidence="3">Cytoplasm</location>
    </subcellularLocation>
</comment>
<dbReference type="AlphaFoldDB" id="K2NSB1"/>
<dbReference type="InterPro" id="IPR020627">
    <property type="entry name" value="KhpA"/>
</dbReference>
<dbReference type="GO" id="GO:0009252">
    <property type="term" value="P:peptidoglycan biosynthetic process"/>
    <property type="evidence" value="ECO:0007669"/>
    <property type="project" value="UniProtKB-UniRule"/>
</dbReference>
<comment type="similarity">
    <text evidence="3">Belongs to the KhpA RNA-binding protein family.</text>
</comment>
<evidence type="ECO:0000313" key="4">
    <source>
        <dbReference type="EMBL" id="EKF50468.1"/>
    </source>
</evidence>
<keyword evidence="3" id="KW-0961">Cell wall biogenesis/degradation</keyword>
<dbReference type="GO" id="GO:0005737">
    <property type="term" value="C:cytoplasm"/>
    <property type="evidence" value="ECO:0007669"/>
    <property type="project" value="UniProtKB-SubCell"/>
</dbReference>
<keyword evidence="3" id="KW-0133">Cell shape</keyword>
<dbReference type="CDD" id="cd22533">
    <property type="entry name" value="KH-II_YlqC-like"/>
    <property type="match status" value="1"/>
</dbReference>
<name>K2NSB1_9LACT</name>
<dbReference type="InterPro" id="IPR009019">
    <property type="entry name" value="KH_sf_prok-type"/>
</dbReference>
<keyword evidence="3" id="KW-0143">Chaperone</keyword>
<evidence type="ECO:0000256" key="1">
    <source>
        <dbReference type="ARBA" id="ARBA00022490"/>
    </source>
</evidence>
<proteinExistence type="inferred from homology"/>
<dbReference type="SUPFAM" id="SSF54814">
    <property type="entry name" value="Prokaryotic type KH domain (KH-domain type II)"/>
    <property type="match status" value="1"/>
</dbReference>
<dbReference type="EMBL" id="AMQS01000042">
    <property type="protein sequence ID" value="EKF50468.1"/>
    <property type="molecule type" value="Genomic_DNA"/>
</dbReference>
<dbReference type="PANTHER" id="PTHR34654">
    <property type="entry name" value="UPF0109 PROTEIN SCO5592"/>
    <property type="match status" value="1"/>
</dbReference>
<organism evidence="4 5">
    <name type="scientific">Lactococcus garvieae DCC43</name>
    <dbReference type="NCBI Taxonomy" id="1231377"/>
    <lineage>
        <taxon>Bacteria</taxon>
        <taxon>Bacillati</taxon>
        <taxon>Bacillota</taxon>
        <taxon>Bacilli</taxon>
        <taxon>Lactobacillales</taxon>
        <taxon>Streptococcaceae</taxon>
        <taxon>Lactococcus</taxon>
    </lineage>
</organism>
<dbReference type="Pfam" id="PF13083">
    <property type="entry name" value="KH_KhpA-B"/>
    <property type="match status" value="1"/>
</dbReference>
<evidence type="ECO:0000256" key="3">
    <source>
        <dbReference type="HAMAP-Rule" id="MF_00088"/>
    </source>
</evidence>
<reference evidence="4 5" key="1">
    <citation type="journal article" date="2012" name="J. Bacteriol.">
        <title>Genome Sequence of the Bacteriocin-Producing Strain Lactococcus garvieae DCC43.</title>
        <authorList>
            <person name="Gabrielsen C."/>
            <person name="Brede D.A."/>
            <person name="Hernandez P.E."/>
            <person name="Nes I.F."/>
            <person name="Diep D.B."/>
        </authorList>
    </citation>
    <scope>NUCLEOTIDE SEQUENCE [LARGE SCALE GENOMIC DNA]</scope>
    <source>
        <strain evidence="4 5">DCC43</strain>
    </source>
</reference>
<dbReference type="PANTHER" id="PTHR34654:SF1">
    <property type="entry name" value="RNA-BINDING PROTEIN KHPA"/>
    <property type="match status" value="1"/>
</dbReference>
<comment type="subunit">
    <text evidence="3">Forms a complex with KhpB.</text>
</comment>